<dbReference type="AlphaFoldDB" id="A0A6I4T2R4"/>
<comment type="similarity">
    <text evidence="1">Belongs to the tannase family.</text>
</comment>
<keyword evidence="5 9" id="KW-0378">Hydrolase</keyword>
<dbReference type="OrthoDB" id="7197884at2"/>
<name>A0A6I4T2R4_9SPHN</name>
<evidence type="ECO:0000313" key="9">
    <source>
        <dbReference type="EMBL" id="MXO64280.1"/>
    </source>
</evidence>
<feature type="signal peptide" evidence="8">
    <location>
        <begin position="1"/>
        <end position="19"/>
    </location>
</feature>
<keyword evidence="2" id="KW-0719">Serine esterase</keyword>
<keyword evidence="6" id="KW-0106">Calcium</keyword>
<dbReference type="PANTHER" id="PTHR33938:SF15">
    <property type="entry name" value="FERULOYL ESTERASE B-RELATED"/>
    <property type="match status" value="1"/>
</dbReference>
<evidence type="ECO:0000256" key="6">
    <source>
        <dbReference type="ARBA" id="ARBA00022837"/>
    </source>
</evidence>
<reference evidence="9 10" key="1">
    <citation type="submission" date="2019-12" db="EMBL/GenBank/DDBJ databases">
        <title>Genomic-based taxomic classification of the family Erythrobacteraceae.</title>
        <authorList>
            <person name="Xu L."/>
        </authorList>
    </citation>
    <scope>NUCLEOTIDE SEQUENCE [LARGE SCALE GENOMIC DNA]</scope>
    <source>
        <strain evidence="9 10">LMG 29518</strain>
    </source>
</reference>
<accession>A0A6I4T2R4</accession>
<dbReference type="Gene3D" id="3.40.50.1820">
    <property type="entry name" value="alpha/beta hydrolase"/>
    <property type="match status" value="1"/>
</dbReference>
<evidence type="ECO:0000256" key="8">
    <source>
        <dbReference type="SAM" id="SignalP"/>
    </source>
</evidence>
<dbReference type="InterPro" id="IPR029058">
    <property type="entry name" value="AB_hydrolase_fold"/>
</dbReference>
<dbReference type="RefSeq" id="WP_160734730.1">
    <property type="nucleotide sequence ID" value="NZ_WTYT01000001.1"/>
</dbReference>
<organism evidence="9 10">
    <name type="scientific">Altericroceibacterium endophyticum</name>
    <dbReference type="NCBI Taxonomy" id="1808508"/>
    <lineage>
        <taxon>Bacteria</taxon>
        <taxon>Pseudomonadati</taxon>
        <taxon>Pseudomonadota</taxon>
        <taxon>Alphaproteobacteria</taxon>
        <taxon>Sphingomonadales</taxon>
        <taxon>Erythrobacteraceae</taxon>
        <taxon>Altericroceibacterium</taxon>
    </lineage>
</organism>
<dbReference type="PROSITE" id="PS51257">
    <property type="entry name" value="PROKAR_LIPOPROTEIN"/>
    <property type="match status" value="1"/>
</dbReference>
<dbReference type="EMBL" id="WTYT01000001">
    <property type="protein sequence ID" value="MXO64280.1"/>
    <property type="molecule type" value="Genomic_DNA"/>
</dbReference>
<feature type="chain" id="PRO_5026290966" evidence="8">
    <location>
        <begin position="20"/>
        <end position="505"/>
    </location>
</feature>
<evidence type="ECO:0000256" key="2">
    <source>
        <dbReference type="ARBA" id="ARBA00022487"/>
    </source>
</evidence>
<keyword evidence="3" id="KW-0479">Metal-binding</keyword>
<evidence type="ECO:0000256" key="5">
    <source>
        <dbReference type="ARBA" id="ARBA00022801"/>
    </source>
</evidence>
<keyword evidence="10" id="KW-1185">Reference proteome</keyword>
<dbReference type="PANTHER" id="PTHR33938">
    <property type="entry name" value="FERULOYL ESTERASE B-RELATED"/>
    <property type="match status" value="1"/>
</dbReference>
<keyword evidence="4 8" id="KW-0732">Signal</keyword>
<evidence type="ECO:0000256" key="1">
    <source>
        <dbReference type="ARBA" id="ARBA00006249"/>
    </source>
</evidence>
<evidence type="ECO:0000313" key="10">
    <source>
        <dbReference type="Proteomes" id="UP000438476"/>
    </source>
</evidence>
<comment type="caution">
    <text evidence="9">The sequence shown here is derived from an EMBL/GenBank/DDBJ whole genome shotgun (WGS) entry which is preliminary data.</text>
</comment>
<keyword evidence="7" id="KW-1015">Disulfide bond</keyword>
<dbReference type="Proteomes" id="UP000438476">
    <property type="component" value="Unassembled WGS sequence"/>
</dbReference>
<dbReference type="InterPro" id="IPR011118">
    <property type="entry name" value="Tannase/feruloyl_esterase"/>
</dbReference>
<dbReference type="GO" id="GO:0046872">
    <property type="term" value="F:metal ion binding"/>
    <property type="evidence" value="ECO:0007669"/>
    <property type="project" value="UniProtKB-KW"/>
</dbReference>
<dbReference type="GO" id="GO:0052689">
    <property type="term" value="F:carboxylic ester hydrolase activity"/>
    <property type="evidence" value="ECO:0007669"/>
    <property type="project" value="UniProtKB-KW"/>
</dbReference>
<protein>
    <submittedName>
        <fullName evidence="9">Tannase/feruloyl esterase family alpha/beta hydrolase</fullName>
    </submittedName>
</protein>
<evidence type="ECO:0000256" key="3">
    <source>
        <dbReference type="ARBA" id="ARBA00022723"/>
    </source>
</evidence>
<sequence>MRFSFLAMPMAALALSSCAATYDDNTNAPESGTAAFAASDSGNCAAVTPAMLGAEEAQTRWVPASGDLPSFCEVTALLSPAEGSQIGVVYRLPENWNGKILGLGGGGWAGNLQLGSASQGLSRGYATAQTDGGHPGTNPWDLSWISDPAAITDFAYRAIHTMSVSGKSLVDAYYGTPHRRAYFQGCSTGGRMALMEAQRFPQDFDGIISGAPVYTLQVQSSAIFRNNLFARPGAALSSADLALAQNAALTACDAKDGLKDGLINDPARCDWNPASLICKAGQSENCLQPAQVQSLQTAYDGIRADDGSWVMFPMMRGGETGWSVFNATDGSGMDATGGGGMVSLAPLLFGHKFDYTQMTGKDVLQARRSAFAEAYEADDPNLSGFFSKGGKLLLWHGQNDPGPSPVGTADYYRAAFLANPEAGQQMRYFELPGVEHCAGGPGPDSVDLLAALDQWVEDGSAPAFLTATKADAPLRRKICPYPLVAQYSGGETNDLNNWSCSKSPE</sequence>
<dbReference type="Pfam" id="PF07519">
    <property type="entry name" value="Tannase"/>
    <property type="match status" value="2"/>
</dbReference>
<gene>
    <name evidence="9" type="ORF">GRI91_00700</name>
</gene>
<dbReference type="SUPFAM" id="SSF53474">
    <property type="entry name" value="alpha/beta-Hydrolases"/>
    <property type="match status" value="1"/>
</dbReference>
<evidence type="ECO:0000256" key="7">
    <source>
        <dbReference type="ARBA" id="ARBA00023157"/>
    </source>
</evidence>
<proteinExistence type="inferred from homology"/>
<evidence type="ECO:0000256" key="4">
    <source>
        <dbReference type="ARBA" id="ARBA00022729"/>
    </source>
</evidence>